<dbReference type="SUPFAM" id="SSF55729">
    <property type="entry name" value="Acyl-CoA N-acyltransferases (Nat)"/>
    <property type="match status" value="1"/>
</dbReference>
<name>A0A0F6W1U3_9BACT</name>
<dbReference type="Proteomes" id="UP000034883">
    <property type="component" value="Chromosome"/>
</dbReference>
<keyword evidence="2" id="KW-0012">Acyltransferase</keyword>
<dbReference type="KEGG" id="samy:DB32_002257"/>
<dbReference type="Pfam" id="PF00583">
    <property type="entry name" value="Acetyltransf_1"/>
    <property type="match status" value="1"/>
</dbReference>
<dbReference type="STRING" id="927083.DB32_002257"/>
<dbReference type="PROSITE" id="PS51186">
    <property type="entry name" value="GNAT"/>
    <property type="match status" value="1"/>
</dbReference>
<evidence type="ECO:0000313" key="4">
    <source>
        <dbReference type="EMBL" id="AKF05108.1"/>
    </source>
</evidence>
<dbReference type="CDD" id="cd04301">
    <property type="entry name" value="NAT_SF"/>
    <property type="match status" value="1"/>
</dbReference>
<dbReference type="InterPro" id="IPR050832">
    <property type="entry name" value="Bact_Acetyltransf"/>
</dbReference>
<keyword evidence="5" id="KW-1185">Reference proteome</keyword>
<dbReference type="AlphaFoldDB" id="A0A0F6W1U3"/>
<evidence type="ECO:0000256" key="2">
    <source>
        <dbReference type="ARBA" id="ARBA00023315"/>
    </source>
</evidence>
<dbReference type="Gene3D" id="3.40.630.30">
    <property type="match status" value="1"/>
</dbReference>
<dbReference type="InterPro" id="IPR000182">
    <property type="entry name" value="GNAT_dom"/>
</dbReference>
<proteinExistence type="predicted"/>
<protein>
    <recommendedName>
        <fullName evidence="3">N-acetyltransferase domain-containing protein</fullName>
    </recommendedName>
</protein>
<dbReference type="PANTHER" id="PTHR43877">
    <property type="entry name" value="AMINOALKYLPHOSPHONATE N-ACETYLTRANSFERASE-RELATED-RELATED"/>
    <property type="match status" value="1"/>
</dbReference>
<sequence>MRLLVAQLREHHIDTPEERVRVAVDGVLGVPSRGRLLLVHDDEKAIGVAYLSFVWALEHGGPAAWLEELYVVPERRNDGVGTALLHAAMGVARIEGCVAIDLEVEASRARVTSLYRREGFTQHARTRWVKTL</sequence>
<accession>A0A0F6W1U3</accession>
<dbReference type="PANTHER" id="PTHR43877:SF2">
    <property type="entry name" value="AMINOALKYLPHOSPHONATE N-ACETYLTRANSFERASE-RELATED"/>
    <property type="match status" value="1"/>
</dbReference>
<evidence type="ECO:0000313" key="5">
    <source>
        <dbReference type="Proteomes" id="UP000034883"/>
    </source>
</evidence>
<dbReference type="InterPro" id="IPR016181">
    <property type="entry name" value="Acyl_CoA_acyltransferase"/>
</dbReference>
<feature type="domain" description="N-acetyltransferase" evidence="3">
    <location>
        <begin position="1"/>
        <end position="132"/>
    </location>
</feature>
<dbReference type="EMBL" id="CP011125">
    <property type="protein sequence ID" value="AKF05108.1"/>
    <property type="molecule type" value="Genomic_DNA"/>
</dbReference>
<reference evidence="4 5" key="1">
    <citation type="submission" date="2015-03" db="EMBL/GenBank/DDBJ databases">
        <title>Genome assembly of Sandaracinus amylolyticus DSM 53668.</title>
        <authorList>
            <person name="Sharma G."/>
            <person name="Subramanian S."/>
        </authorList>
    </citation>
    <scope>NUCLEOTIDE SEQUENCE [LARGE SCALE GENOMIC DNA]</scope>
    <source>
        <strain evidence="4 5">DSM 53668</strain>
    </source>
</reference>
<evidence type="ECO:0000256" key="1">
    <source>
        <dbReference type="ARBA" id="ARBA00022679"/>
    </source>
</evidence>
<gene>
    <name evidence="4" type="ORF">DB32_002257</name>
</gene>
<organism evidence="4 5">
    <name type="scientific">Sandaracinus amylolyticus</name>
    <dbReference type="NCBI Taxonomy" id="927083"/>
    <lineage>
        <taxon>Bacteria</taxon>
        <taxon>Pseudomonadati</taxon>
        <taxon>Myxococcota</taxon>
        <taxon>Polyangia</taxon>
        <taxon>Polyangiales</taxon>
        <taxon>Sandaracinaceae</taxon>
        <taxon>Sandaracinus</taxon>
    </lineage>
</organism>
<dbReference type="GO" id="GO:0016747">
    <property type="term" value="F:acyltransferase activity, transferring groups other than amino-acyl groups"/>
    <property type="evidence" value="ECO:0007669"/>
    <property type="project" value="InterPro"/>
</dbReference>
<keyword evidence="1" id="KW-0808">Transferase</keyword>
<evidence type="ECO:0000259" key="3">
    <source>
        <dbReference type="PROSITE" id="PS51186"/>
    </source>
</evidence>